<accession>A0A4S4K757</accession>
<feature type="compositionally biased region" description="Polar residues" evidence="1">
    <location>
        <begin position="1"/>
        <end position="12"/>
    </location>
</feature>
<dbReference type="Proteomes" id="UP000309038">
    <property type="component" value="Unassembled WGS sequence"/>
</dbReference>
<feature type="region of interest" description="Disordered" evidence="1">
    <location>
        <begin position="254"/>
        <end position="366"/>
    </location>
</feature>
<gene>
    <name evidence="2" type="ORF">EW026_g7628</name>
</gene>
<feature type="compositionally biased region" description="Basic and acidic residues" evidence="1">
    <location>
        <begin position="595"/>
        <end position="610"/>
    </location>
</feature>
<dbReference type="SUPFAM" id="SSF47459">
    <property type="entry name" value="HLH, helix-loop-helix DNA-binding domain"/>
    <property type="match status" value="1"/>
</dbReference>
<feature type="compositionally biased region" description="Polar residues" evidence="1">
    <location>
        <begin position="611"/>
        <end position="625"/>
    </location>
</feature>
<evidence type="ECO:0000256" key="1">
    <source>
        <dbReference type="SAM" id="MobiDB-lite"/>
    </source>
</evidence>
<feature type="region of interest" description="Disordered" evidence="1">
    <location>
        <begin position="523"/>
        <end position="543"/>
    </location>
</feature>
<dbReference type="InterPro" id="IPR036638">
    <property type="entry name" value="HLH_DNA-bd_sf"/>
</dbReference>
<evidence type="ECO:0008006" key="4">
    <source>
        <dbReference type="Google" id="ProtNLM"/>
    </source>
</evidence>
<proteinExistence type="predicted"/>
<feature type="compositionally biased region" description="Polar residues" evidence="1">
    <location>
        <begin position="209"/>
        <end position="242"/>
    </location>
</feature>
<sequence length="670" mass="71002">MSTAFYPTSASFKPQVLSRQEGFHLPSPTPSTPTSTDGNPSNNRNANNSSPISTNAFDTHNLFISPPSYLSVPETFRKFPSSDNVHGPSMDFSEELASLIAHPHPSSHERSTQSPANAYDDYRTSTHNIFDISAPTSHHHHPHSPHSPYPSGQSAFSLPPTSALTHHSLHSPSTSLHTPTHSLHEFTTHAHFNSTVPAIGSSMRYEPQPHTTHNQNGSAHPFALNTSSSNNNVGGEPSSVNSFTSHMSSLSAYSNLSSATNGPNDFSHLHQTRQTPSPVLPPPTPISTTSRNDNFSRSRSRSRSSVSTQPINPANPPSTNGGPTRRTRPKRGSVSSVSPPPLHRGHITQPLVIPGSANAGPGSARSPLSLHTSGWFGMGPSGTAGSLGNGNMGVAGGMGGEFSLPTPESVHGGFASFGSASILSGSPKDLNMNGMLSGAMSVNGAKGDSPPADMAAKHPSNSVAKQESKDNDAEDKDGTEQGGVVKANKGMILRKSVEYIRYLQQLVSAQATRNRDLEQQLHSFRGSSGSSSSGMLNGNGTNPEDEMLMLHEEVGDFNLVPSLGMHNGGGGNNHSHSRKRFSGFELESVAEMDQDTEHGDHNDEDHDMERPSTSGTGASPLSEGTVSDEQDGEDGQQQQPQEEERGRKGRDGRPMGLGGAMKTEEGMETS</sequence>
<dbReference type="AlphaFoldDB" id="A0A4S4K757"/>
<organism evidence="2 3">
    <name type="scientific">Hermanssonia centrifuga</name>
    <dbReference type="NCBI Taxonomy" id="98765"/>
    <lineage>
        <taxon>Eukaryota</taxon>
        <taxon>Fungi</taxon>
        <taxon>Dikarya</taxon>
        <taxon>Basidiomycota</taxon>
        <taxon>Agaricomycotina</taxon>
        <taxon>Agaricomycetes</taxon>
        <taxon>Polyporales</taxon>
        <taxon>Meruliaceae</taxon>
        <taxon>Hermanssonia</taxon>
    </lineage>
</organism>
<feature type="compositionally biased region" description="Low complexity" evidence="1">
    <location>
        <begin position="160"/>
        <end position="180"/>
    </location>
</feature>
<name>A0A4S4K757_9APHY</name>
<feature type="region of interest" description="Disordered" evidence="1">
    <location>
        <begin position="441"/>
        <end position="483"/>
    </location>
</feature>
<feature type="compositionally biased region" description="Low complexity" evidence="1">
    <location>
        <begin position="32"/>
        <end position="53"/>
    </location>
</feature>
<feature type="compositionally biased region" description="Low complexity" evidence="1">
    <location>
        <begin position="286"/>
        <end position="308"/>
    </location>
</feature>
<evidence type="ECO:0000313" key="2">
    <source>
        <dbReference type="EMBL" id="THG93671.1"/>
    </source>
</evidence>
<feature type="region of interest" description="Disordered" evidence="1">
    <location>
        <begin position="133"/>
        <end position="180"/>
    </location>
</feature>
<dbReference type="Gene3D" id="4.10.280.10">
    <property type="entry name" value="Helix-loop-helix DNA-binding domain"/>
    <property type="match status" value="1"/>
</dbReference>
<evidence type="ECO:0000313" key="3">
    <source>
        <dbReference type="Proteomes" id="UP000309038"/>
    </source>
</evidence>
<feature type="compositionally biased region" description="Basic and acidic residues" evidence="1">
    <location>
        <begin position="642"/>
        <end position="653"/>
    </location>
</feature>
<comment type="caution">
    <text evidence="2">The sequence shown here is derived from an EMBL/GenBank/DDBJ whole genome shotgun (WGS) entry which is preliminary data.</text>
</comment>
<reference evidence="2 3" key="1">
    <citation type="submission" date="2019-02" db="EMBL/GenBank/DDBJ databases">
        <title>Genome sequencing of the rare red list fungi Phlebia centrifuga.</title>
        <authorList>
            <person name="Buettner E."/>
            <person name="Kellner H."/>
        </authorList>
    </citation>
    <scope>NUCLEOTIDE SEQUENCE [LARGE SCALE GENOMIC DNA]</scope>
    <source>
        <strain evidence="2 3">DSM 108282</strain>
    </source>
</reference>
<feature type="compositionally biased region" description="Basic and acidic residues" evidence="1">
    <location>
        <begin position="466"/>
        <end position="479"/>
    </location>
</feature>
<feature type="region of interest" description="Disordered" evidence="1">
    <location>
        <begin position="200"/>
        <end position="242"/>
    </location>
</feature>
<feature type="region of interest" description="Disordered" evidence="1">
    <location>
        <begin position="1"/>
        <end position="54"/>
    </location>
</feature>
<dbReference type="EMBL" id="SGPJ01000599">
    <property type="protein sequence ID" value="THG93671.1"/>
    <property type="molecule type" value="Genomic_DNA"/>
</dbReference>
<feature type="region of interest" description="Disordered" evidence="1">
    <location>
        <begin position="594"/>
        <end position="670"/>
    </location>
</feature>
<keyword evidence="3" id="KW-1185">Reference proteome</keyword>
<dbReference type="GO" id="GO:0046983">
    <property type="term" value="F:protein dimerization activity"/>
    <property type="evidence" value="ECO:0007669"/>
    <property type="project" value="InterPro"/>
</dbReference>
<protein>
    <recommendedName>
        <fullName evidence="4">BHLH domain-containing protein</fullName>
    </recommendedName>
</protein>